<organism evidence="1">
    <name type="scientific">Rhizophora mucronata</name>
    <name type="common">Asiatic mangrove</name>
    <dbReference type="NCBI Taxonomy" id="61149"/>
    <lineage>
        <taxon>Eukaryota</taxon>
        <taxon>Viridiplantae</taxon>
        <taxon>Streptophyta</taxon>
        <taxon>Embryophyta</taxon>
        <taxon>Tracheophyta</taxon>
        <taxon>Spermatophyta</taxon>
        <taxon>Magnoliopsida</taxon>
        <taxon>eudicotyledons</taxon>
        <taxon>Gunneridae</taxon>
        <taxon>Pentapetalae</taxon>
        <taxon>rosids</taxon>
        <taxon>fabids</taxon>
        <taxon>Malpighiales</taxon>
        <taxon>Rhizophoraceae</taxon>
        <taxon>Rhizophora</taxon>
    </lineage>
</organism>
<proteinExistence type="predicted"/>
<sequence>MRNLQLLGFCYPKDYKFLEEFPNQKITS</sequence>
<dbReference type="EMBL" id="GGEC01078854">
    <property type="protein sequence ID" value="MBX59338.1"/>
    <property type="molecule type" value="Transcribed_RNA"/>
</dbReference>
<name>A0A2P2PX56_RHIMU</name>
<dbReference type="AlphaFoldDB" id="A0A2P2PX56"/>
<evidence type="ECO:0000313" key="1">
    <source>
        <dbReference type="EMBL" id="MBX59338.1"/>
    </source>
</evidence>
<accession>A0A2P2PX56</accession>
<protein>
    <submittedName>
        <fullName evidence="1">Uncharacterized protein</fullName>
    </submittedName>
</protein>
<reference evidence="1" key="1">
    <citation type="submission" date="2018-02" db="EMBL/GenBank/DDBJ databases">
        <title>Rhizophora mucronata_Transcriptome.</title>
        <authorList>
            <person name="Meera S.P."/>
            <person name="Sreeshan A."/>
            <person name="Augustine A."/>
        </authorList>
    </citation>
    <scope>NUCLEOTIDE SEQUENCE</scope>
    <source>
        <tissue evidence="1">Leaf</tissue>
    </source>
</reference>